<feature type="compositionally biased region" description="Basic and acidic residues" evidence="1">
    <location>
        <begin position="156"/>
        <end position="166"/>
    </location>
</feature>
<keyword evidence="2" id="KW-0812">Transmembrane</keyword>
<evidence type="ECO:0000313" key="3">
    <source>
        <dbReference type="EMBL" id="SFU48971.1"/>
    </source>
</evidence>
<keyword evidence="2" id="KW-0472">Membrane</keyword>
<name>A0A1I7GKV1_9PROT</name>
<gene>
    <name evidence="3" type="ORF">SAMN05216417_10538</name>
</gene>
<feature type="region of interest" description="Disordered" evidence="1">
    <location>
        <begin position="111"/>
        <end position="202"/>
    </location>
</feature>
<evidence type="ECO:0000313" key="4">
    <source>
        <dbReference type="Proteomes" id="UP000182649"/>
    </source>
</evidence>
<organism evidence="3 4">
    <name type="scientific">Nitrosospira multiformis</name>
    <dbReference type="NCBI Taxonomy" id="1231"/>
    <lineage>
        <taxon>Bacteria</taxon>
        <taxon>Pseudomonadati</taxon>
        <taxon>Pseudomonadota</taxon>
        <taxon>Betaproteobacteria</taxon>
        <taxon>Nitrosomonadales</taxon>
        <taxon>Nitrosomonadaceae</taxon>
        <taxon>Nitrosospira</taxon>
    </lineage>
</organism>
<protein>
    <submittedName>
        <fullName evidence="3">Uncharacterized protein</fullName>
    </submittedName>
</protein>
<evidence type="ECO:0000256" key="1">
    <source>
        <dbReference type="SAM" id="MobiDB-lite"/>
    </source>
</evidence>
<accession>A0A1I7GKV1</accession>
<proteinExistence type="predicted"/>
<keyword evidence="2" id="KW-1133">Transmembrane helix</keyword>
<dbReference type="AlphaFoldDB" id="A0A1I7GKV1"/>
<dbReference type="Proteomes" id="UP000182649">
    <property type="component" value="Unassembled WGS sequence"/>
</dbReference>
<feature type="compositionally biased region" description="Gly residues" evidence="1">
    <location>
        <begin position="114"/>
        <end position="129"/>
    </location>
</feature>
<sequence length="202" mass="21413">MKNSASFWLVEYLLGKSSRCNFQLRRFPPCFPLQLRFAPGLHLKGATSCVTALTCECALRNLSDTAISLDRQEGITMKSSSTSINRGLASILALTGAAVFSIAGVAYAQQGTGASSGQGSSGGQSGYTGQGSQKGPTGGPAPYDILEEPVDTGYVDQEKRMERAQDPRSPSPESHVPKFPTDKEGRPLKDPKYEQGGPIGPN</sequence>
<evidence type="ECO:0000256" key="2">
    <source>
        <dbReference type="SAM" id="Phobius"/>
    </source>
</evidence>
<feature type="compositionally biased region" description="Basic and acidic residues" evidence="1">
    <location>
        <begin position="180"/>
        <end position="193"/>
    </location>
</feature>
<reference evidence="3 4" key="1">
    <citation type="submission" date="2016-10" db="EMBL/GenBank/DDBJ databases">
        <authorList>
            <person name="de Groot N.N."/>
        </authorList>
    </citation>
    <scope>NUCLEOTIDE SEQUENCE [LARGE SCALE GENOMIC DNA]</scope>
    <source>
        <strain evidence="3 4">Nl14</strain>
    </source>
</reference>
<feature type="transmembrane region" description="Helical" evidence="2">
    <location>
        <begin position="87"/>
        <end position="108"/>
    </location>
</feature>
<dbReference type="EMBL" id="FPBZ01000005">
    <property type="protein sequence ID" value="SFU48971.1"/>
    <property type="molecule type" value="Genomic_DNA"/>
</dbReference>